<reference evidence="1 2" key="1">
    <citation type="journal article" date="2016" name="Nat. Commun.">
        <title>Thousands of microbial genomes shed light on interconnected biogeochemical processes in an aquifer system.</title>
        <authorList>
            <person name="Anantharaman K."/>
            <person name="Brown C.T."/>
            <person name="Hug L.A."/>
            <person name="Sharon I."/>
            <person name="Castelle C.J."/>
            <person name="Probst A.J."/>
            <person name="Thomas B.C."/>
            <person name="Singh A."/>
            <person name="Wilkins M.J."/>
            <person name="Karaoz U."/>
            <person name="Brodie E.L."/>
            <person name="Williams K.H."/>
            <person name="Hubbard S.S."/>
            <person name="Banfield J.F."/>
        </authorList>
    </citation>
    <scope>NUCLEOTIDE SEQUENCE [LARGE SCALE GENOMIC DNA]</scope>
</reference>
<accession>A0A1F7WIJ4</accession>
<name>A0A1F7WIJ4_9BACT</name>
<sequence>MFAERLRKLREIKEVDKAVAPERAAEQGYRVGEFWKAALELKAAALTYFKPILDTVSSVYLNGAGRFNIYPDEDSISGKGGWTQTYTEQKLNGPHAYIELKWDIVYLGSGHSGKSLLIRLGEGGKIDFMPGYQSVKTDLIRITDDDWKSRLEQLIVSAIETGEVAFYHDEDTDILEKAETRD</sequence>
<organism evidence="1 2">
    <name type="scientific">Candidatus Woesebacteria bacterium GWA1_41_8</name>
    <dbReference type="NCBI Taxonomy" id="1802471"/>
    <lineage>
        <taxon>Bacteria</taxon>
        <taxon>Candidatus Woeseibacteriota</taxon>
    </lineage>
</organism>
<evidence type="ECO:0000313" key="1">
    <source>
        <dbReference type="EMBL" id="OGM02387.1"/>
    </source>
</evidence>
<comment type="caution">
    <text evidence="1">The sequence shown here is derived from an EMBL/GenBank/DDBJ whole genome shotgun (WGS) entry which is preliminary data.</text>
</comment>
<gene>
    <name evidence="1" type="ORF">A2115_02895</name>
</gene>
<evidence type="ECO:0000313" key="2">
    <source>
        <dbReference type="Proteomes" id="UP000176198"/>
    </source>
</evidence>
<proteinExistence type="predicted"/>
<dbReference type="Proteomes" id="UP000176198">
    <property type="component" value="Unassembled WGS sequence"/>
</dbReference>
<dbReference type="AlphaFoldDB" id="A0A1F7WIJ4"/>
<dbReference type="EMBL" id="MGFJ01000022">
    <property type="protein sequence ID" value="OGM02387.1"/>
    <property type="molecule type" value="Genomic_DNA"/>
</dbReference>
<protein>
    <submittedName>
        <fullName evidence="1">Uncharacterized protein</fullName>
    </submittedName>
</protein>